<dbReference type="AlphaFoldDB" id="A0A5B7FEZ2"/>
<evidence type="ECO:0000313" key="1">
    <source>
        <dbReference type="EMBL" id="MPC43653.1"/>
    </source>
</evidence>
<proteinExistence type="predicted"/>
<sequence>MAGGCPSSTSRVTSLPYCTQLIAYSTITTFSEEGPSKAFTKRVQFKRVRRGSNVWLGRVATVPRLPSLSPRPSPSLPRPRPSPCRVHTTYILVIPHSRTMSVTYIAHFTRPTRLS</sequence>
<accession>A0A5B7FEZ2</accession>
<name>A0A5B7FEZ2_PORTR</name>
<protein>
    <submittedName>
        <fullName evidence="1">Uncharacterized protein</fullName>
    </submittedName>
</protein>
<keyword evidence="2" id="KW-1185">Reference proteome</keyword>
<dbReference type="EMBL" id="VSRR010005930">
    <property type="protein sequence ID" value="MPC43653.1"/>
    <property type="molecule type" value="Genomic_DNA"/>
</dbReference>
<gene>
    <name evidence="1" type="ORF">E2C01_037306</name>
</gene>
<comment type="caution">
    <text evidence="1">The sequence shown here is derived from an EMBL/GenBank/DDBJ whole genome shotgun (WGS) entry which is preliminary data.</text>
</comment>
<evidence type="ECO:0000313" key="2">
    <source>
        <dbReference type="Proteomes" id="UP000324222"/>
    </source>
</evidence>
<organism evidence="1 2">
    <name type="scientific">Portunus trituberculatus</name>
    <name type="common">Swimming crab</name>
    <name type="synonym">Neptunus trituberculatus</name>
    <dbReference type="NCBI Taxonomy" id="210409"/>
    <lineage>
        <taxon>Eukaryota</taxon>
        <taxon>Metazoa</taxon>
        <taxon>Ecdysozoa</taxon>
        <taxon>Arthropoda</taxon>
        <taxon>Crustacea</taxon>
        <taxon>Multicrustacea</taxon>
        <taxon>Malacostraca</taxon>
        <taxon>Eumalacostraca</taxon>
        <taxon>Eucarida</taxon>
        <taxon>Decapoda</taxon>
        <taxon>Pleocyemata</taxon>
        <taxon>Brachyura</taxon>
        <taxon>Eubrachyura</taxon>
        <taxon>Portunoidea</taxon>
        <taxon>Portunidae</taxon>
        <taxon>Portuninae</taxon>
        <taxon>Portunus</taxon>
    </lineage>
</organism>
<reference evidence="1 2" key="1">
    <citation type="submission" date="2019-05" db="EMBL/GenBank/DDBJ databases">
        <title>Another draft genome of Portunus trituberculatus and its Hox gene families provides insights of decapod evolution.</title>
        <authorList>
            <person name="Jeong J.-H."/>
            <person name="Song I."/>
            <person name="Kim S."/>
            <person name="Choi T."/>
            <person name="Kim D."/>
            <person name="Ryu S."/>
            <person name="Kim W."/>
        </authorList>
    </citation>
    <scope>NUCLEOTIDE SEQUENCE [LARGE SCALE GENOMIC DNA]</scope>
    <source>
        <tissue evidence="1">Muscle</tissue>
    </source>
</reference>
<dbReference type="Proteomes" id="UP000324222">
    <property type="component" value="Unassembled WGS sequence"/>
</dbReference>